<keyword evidence="22" id="KW-0175">Coiled coil</keyword>
<dbReference type="InterPro" id="IPR036738">
    <property type="entry name" value="FRB_sf"/>
</dbReference>
<dbReference type="InterPro" id="IPR026683">
    <property type="entry name" value="TOR_cat"/>
</dbReference>
<evidence type="ECO:0000256" key="17">
    <source>
        <dbReference type="ARBA" id="ARBA00023173"/>
    </source>
</evidence>
<dbReference type="InterPro" id="IPR006202">
    <property type="entry name" value="Neur_chan_lig-bd"/>
</dbReference>
<sequence length="1413" mass="163294">MRFLLLYFSEALAVYKWSNTNQQRNKYDNSYNEQSSNTGMSNFNTGGYGNTGDYGNQNRYGESNFQDYGNGNRGPFQGSQGNGYRPSGDSYGNVDSYSSSAEYDRNIQTANQGRNNFDYYGSQENTRGRSFGEYDYESNRGSFSNSGYNDRQPTIPPSKNPTLLLERILQGYDNKIRPNDKQRPSNISINIFVNSMDSIAETTMDYRLNVFLRMRWNDPRLRYDGLFDDDSLVVHPSILQRFWLPDLFFANEKKANFHKVTQDNKLVRVYKNGDIYVSIRITLTLACYMDLLIFPMDLQQCNIEPNCDKVYNTGTFTCLKGILVLKREMGYYLIQLYVPSLLIVVLSWVSFWINIEAAPARTALGITTVLTITTQTSGASSSLPKVSYIKAIDIWMSFCMLFVFAALLEYAAVNFISRQKTGFLEILQKKRIERRTLPVSGPYGSSFMGFGQDMPQSISQSQLLPLSNYASLSRRSIPMMDVSTPVAVPKNTTLNEKELALGATFYKDVITRKRSMLKFMSLAAKSGRTEIARQTIKKILPNIDSWNYVEMLSFPGLVENIQGRQVSLKISPLKIRALYKYVKHVAIPDLEVRPKSEDKGIQIITRLCDDLKPLKNRLKDLRDRERMSDDERIVLAMTYCRQAEMRRTTVPQPNQIPILTKRVSEIKDLYMTAIDALNKKDAQSREFIKRRYKAVHSYANFALDSVRRIREGDALTVRQLQLQRENSSQDDQEKAAELFKQIRSPIYKEIANFSVDALKYFYESVKLSQKSVLQDMLRILNIMAEINKDLEDAETSEFMHASEGRLLETIRNEPLSCDPERWLKVVPQLIAIMDMKKVDNIPEILSHIGEKHAQGILWSLIYAQKNATQENERQSDLAKSIINRIRDHSKNLVKEAEMISTELVSVAMLWIDQWNEALEDILQKFYCQQNNQELDRRQKIEYIKRRMRGLHEMVLNTQQTRNLSEVEFKSTFHENITSADRHLRRLLNGDETENDLEDLMRKYQEIKRKIKDKASGMTKLDLKKVSTKLLEVKDMELAIPGTYQPGMDLVRIHSVASEIEILKSKQKPRKIFINGSDGQRHQFLLKGKEDLRLDERVMQLFDLMNSLIKMNNNLRKKDIEVIKYSIIPMTNENGLQSGLVRWIDNSETINELLKWIRQKRLNVTPHPEKEHEKERLPQDSAIQNCSILQKVEMFQYVQKVTEDRGYDLARILWLQSASADIWFERRTNFVCSLAMMSMVGYILGLGDRHVSNILIITTSGKIAHIDFGDSFENAMKREHVPEKVPFRLTRMLVNAMEVTGVDGTFKKICLESMDMCRSNKESILAVLEAFINDPVVAESQHRRVQKHGQISVEADDAKVKIQRVTAKLEGKDFNEVDENTNTLSVKDQVDRLIYEARNIENLCQHYTGWCIYW</sequence>
<keyword evidence="9" id="KW-0732">Signal</keyword>
<keyword evidence="27" id="KW-1185">Reference proteome</keyword>
<evidence type="ECO:0000256" key="19">
    <source>
        <dbReference type="ARBA" id="ARBA00023303"/>
    </source>
</evidence>
<dbReference type="Gene3D" id="1.20.58.390">
    <property type="entry name" value="Neurotransmitter-gated ion-channel transmembrane domain"/>
    <property type="match status" value="1"/>
</dbReference>
<dbReference type="Gene3D" id="2.70.170.10">
    <property type="entry name" value="Neurotransmitter-gated ion-channel ligand-binding domain"/>
    <property type="match status" value="1"/>
</dbReference>
<feature type="compositionally biased region" description="Polar residues" evidence="23">
    <location>
        <begin position="93"/>
        <end position="115"/>
    </location>
</feature>
<dbReference type="Pfam" id="PF02931">
    <property type="entry name" value="Neur_chan_LBD"/>
    <property type="match status" value="1"/>
</dbReference>
<comment type="catalytic activity">
    <reaction evidence="20">
        <text>L-seryl-[protein] + ATP = O-phospho-L-seryl-[protein] + ADP + H(+)</text>
        <dbReference type="Rhea" id="RHEA:17989"/>
        <dbReference type="Rhea" id="RHEA-COMP:9863"/>
        <dbReference type="Rhea" id="RHEA-COMP:11604"/>
        <dbReference type="ChEBI" id="CHEBI:15378"/>
        <dbReference type="ChEBI" id="CHEBI:29999"/>
        <dbReference type="ChEBI" id="CHEBI:30616"/>
        <dbReference type="ChEBI" id="CHEBI:83421"/>
        <dbReference type="ChEBI" id="CHEBI:456216"/>
        <dbReference type="EC" id="2.7.11.1"/>
    </reaction>
</comment>
<evidence type="ECO:0000256" key="1">
    <source>
        <dbReference type="ARBA" id="ARBA00004141"/>
    </source>
</evidence>
<dbReference type="PROSITE" id="PS00236">
    <property type="entry name" value="NEUROTR_ION_CHANNEL"/>
    <property type="match status" value="1"/>
</dbReference>
<feature type="compositionally biased region" description="Polar residues" evidence="23">
    <location>
        <begin position="59"/>
        <end position="69"/>
    </location>
</feature>
<feature type="compositionally biased region" description="Polar residues" evidence="23">
    <location>
        <begin position="24"/>
        <end position="41"/>
    </location>
</feature>
<dbReference type="PANTHER" id="PTHR11139">
    <property type="entry name" value="ATAXIA TELANGIECTASIA MUTATED ATM -RELATED"/>
    <property type="match status" value="1"/>
</dbReference>
<dbReference type="Pfam" id="PF08771">
    <property type="entry name" value="FRB_dom"/>
    <property type="match status" value="1"/>
</dbReference>
<proteinExistence type="inferred from homology"/>
<keyword evidence="17" id="KW-0869">Chloride channel</keyword>
<keyword evidence="16 21" id="KW-0472">Membrane</keyword>
<evidence type="ECO:0000256" key="13">
    <source>
        <dbReference type="ARBA" id="ARBA00022840"/>
    </source>
</evidence>
<dbReference type="SMART" id="SM01343">
    <property type="entry name" value="FATC"/>
    <property type="match status" value="1"/>
</dbReference>
<feature type="region of interest" description="Disordered" evidence="23">
    <location>
        <begin position="24"/>
        <end position="160"/>
    </location>
</feature>
<feature type="compositionally biased region" description="Polar residues" evidence="23">
    <location>
        <begin position="139"/>
        <end position="152"/>
    </location>
</feature>
<keyword evidence="19 21" id="KW-0407">Ion channel</keyword>
<name>A0ABN7SBB1_OIKDI</name>
<keyword evidence="5 21" id="KW-0813">Transport</keyword>
<keyword evidence="12" id="KW-0418">Kinase</keyword>
<evidence type="ECO:0000313" key="27">
    <source>
        <dbReference type="Proteomes" id="UP001158576"/>
    </source>
</evidence>
<dbReference type="InterPro" id="IPR036734">
    <property type="entry name" value="Neur_chan_lig-bd_sf"/>
</dbReference>
<evidence type="ECO:0000256" key="22">
    <source>
        <dbReference type="SAM" id="Coils"/>
    </source>
</evidence>
<dbReference type="InterPro" id="IPR018000">
    <property type="entry name" value="Neurotransmitter_ion_chnl_CS"/>
</dbReference>
<reference evidence="26 27" key="1">
    <citation type="submission" date="2021-04" db="EMBL/GenBank/DDBJ databases">
        <authorList>
            <person name="Bliznina A."/>
        </authorList>
    </citation>
    <scope>NUCLEOTIDE SEQUENCE [LARGE SCALE GENOMIC DNA]</scope>
</reference>
<dbReference type="EMBL" id="OU015569">
    <property type="protein sequence ID" value="CAG5097142.1"/>
    <property type="molecule type" value="Genomic_DNA"/>
</dbReference>
<evidence type="ECO:0000259" key="25">
    <source>
        <dbReference type="PROSITE" id="PS51190"/>
    </source>
</evidence>
<dbReference type="InterPro" id="IPR003152">
    <property type="entry name" value="FATC_dom"/>
</dbReference>
<dbReference type="Gene3D" id="1.10.1070.11">
    <property type="entry name" value="Phosphatidylinositol 3-/4-kinase, catalytic domain"/>
    <property type="match status" value="1"/>
</dbReference>
<dbReference type="InterPro" id="IPR006028">
    <property type="entry name" value="GABAA/Glycine_rcpt"/>
</dbReference>
<dbReference type="SUPFAM" id="SSF63712">
    <property type="entry name" value="Nicotinic receptor ligand binding domain-like"/>
    <property type="match status" value="1"/>
</dbReference>
<evidence type="ECO:0000256" key="18">
    <source>
        <dbReference type="ARBA" id="ARBA00023214"/>
    </source>
</evidence>
<evidence type="ECO:0000256" key="21">
    <source>
        <dbReference type="RuleBase" id="RU000687"/>
    </source>
</evidence>
<keyword evidence="6" id="KW-1003">Cell membrane</keyword>
<evidence type="ECO:0000256" key="10">
    <source>
        <dbReference type="ARBA" id="ARBA00022737"/>
    </source>
</evidence>
<feature type="domain" description="PI3K/PI4K catalytic" evidence="24">
    <location>
        <begin position="1055"/>
        <end position="1376"/>
    </location>
</feature>
<comment type="caution">
    <text evidence="21">Lacks conserved residue(s) required for the propagation of feature annotation.</text>
</comment>
<dbReference type="PANTHER" id="PTHR11139:SF9">
    <property type="entry name" value="SERINE_THREONINE-PROTEIN KINASE MTOR"/>
    <property type="match status" value="1"/>
</dbReference>
<dbReference type="Pfam" id="PF00454">
    <property type="entry name" value="PI3_PI4_kinase"/>
    <property type="match status" value="1"/>
</dbReference>
<keyword evidence="18" id="KW-0868">Chloride</keyword>
<evidence type="ECO:0000256" key="15">
    <source>
        <dbReference type="ARBA" id="ARBA00023065"/>
    </source>
</evidence>
<dbReference type="CDD" id="cd05169">
    <property type="entry name" value="PIKKc_TOR"/>
    <property type="match status" value="1"/>
</dbReference>
<evidence type="ECO:0000256" key="7">
    <source>
        <dbReference type="ARBA" id="ARBA00022679"/>
    </source>
</evidence>
<dbReference type="SUPFAM" id="SSF47212">
    <property type="entry name" value="FKBP12-rapamycin-binding domain of FKBP-rapamycin-associated protein (FRAP)"/>
    <property type="match status" value="1"/>
</dbReference>
<evidence type="ECO:0000313" key="26">
    <source>
        <dbReference type="EMBL" id="CAG5097142.1"/>
    </source>
</evidence>
<feature type="coiled-coil region" evidence="22">
    <location>
        <begin position="989"/>
        <end position="1016"/>
    </location>
</feature>
<dbReference type="InterPro" id="IPR050517">
    <property type="entry name" value="DDR_Repair_Kinase"/>
</dbReference>
<evidence type="ECO:0000256" key="14">
    <source>
        <dbReference type="ARBA" id="ARBA00022989"/>
    </source>
</evidence>
<keyword evidence="13" id="KW-0067">ATP-binding</keyword>
<evidence type="ECO:0000256" key="8">
    <source>
        <dbReference type="ARBA" id="ARBA00022692"/>
    </source>
</evidence>
<evidence type="ECO:0000256" key="16">
    <source>
        <dbReference type="ARBA" id="ARBA00023136"/>
    </source>
</evidence>
<feature type="transmembrane region" description="Helical" evidence="21">
    <location>
        <begin position="329"/>
        <end position="353"/>
    </location>
</feature>
<evidence type="ECO:0000256" key="3">
    <source>
        <dbReference type="ARBA" id="ARBA00011031"/>
    </source>
</evidence>
<evidence type="ECO:0000259" key="24">
    <source>
        <dbReference type="PROSITE" id="PS50290"/>
    </source>
</evidence>
<keyword evidence="10" id="KW-0677">Repeat</keyword>
<dbReference type="InterPro" id="IPR018936">
    <property type="entry name" value="PI3/4_kinase_CS"/>
</dbReference>
<dbReference type="PRINTS" id="PR00253">
    <property type="entry name" value="GABAARECEPTR"/>
</dbReference>
<dbReference type="PRINTS" id="PR00252">
    <property type="entry name" value="NRIONCHANNEL"/>
</dbReference>
<evidence type="ECO:0000256" key="12">
    <source>
        <dbReference type="ARBA" id="ARBA00022777"/>
    </source>
</evidence>
<accession>A0ABN7SBB1</accession>
<keyword evidence="11" id="KW-0547">Nucleotide-binding</keyword>
<comment type="similarity">
    <text evidence="21">Belongs to the ligand-gated ion channel (TC 1.A.9) family.</text>
</comment>
<evidence type="ECO:0000256" key="4">
    <source>
        <dbReference type="ARBA" id="ARBA00012513"/>
    </source>
</evidence>
<dbReference type="InterPro" id="IPR009076">
    <property type="entry name" value="FRB_dom"/>
</dbReference>
<dbReference type="InterPro" id="IPR000403">
    <property type="entry name" value="PI3/4_kinase_cat_dom"/>
</dbReference>
<organism evidence="26 27">
    <name type="scientific">Oikopleura dioica</name>
    <name type="common">Tunicate</name>
    <dbReference type="NCBI Taxonomy" id="34765"/>
    <lineage>
        <taxon>Eukaryota</taxon>
        <taxon>Metazoa</taxon>
        <taxon>Chordata</taxon>
        <taxon>Tunicata</taxon>
        <taxon>Appendicularia</taxon>
        <taxon>Copelata</taxon>
        <taxon>Oikopleuridae</taxon>
        <taxon>Oikopleura</taxon>
    </lineage>
</organism>
<comment type="similarity">
    <text evidence="3">Belongs to the PI3/PI4-kinase family.</text>
</comment>
<feature type="transmembrane region" description="Helical" evidence="21">
    <location>
        <begin position="394"/>
        <end position="413"/>
    </location>
</feature>
<keyword evidence="7" id="KW-0808">Transferase</keyword>
<dbReference type="Pfam" id="PF02260">
    <property type="entry name" value="FATC"/>
    <property type="match status" value="1"/>
</dbReference>
<evidence type="ECO:0000256" key="20">
    <source>
        <dbReference type="ARBA" id="ARBA00048679"/>
    </source>
</evidence>
<dbReference type="EC" id="2.7.11.1" evidence="4"/>
<dbReference type="InterPro" id="IPR006029">
    <property type="entry name" value="Neurotrans-gated_channel_TM"/>
</dbReference>
<dbReference type="InterPro" id="IPR011009">
    <property type="entry name" value="Kinase-like_dom_sf"/>
</dbReference>
<dbReference type="SUPFAM" id="SSF90112">
    <property type="entry name" value="Neurotransmitter-gated ion-channel transmembrane pore"/>
    <property type="match status" value="1"/>
</dbReference>
<dbReference type="PROSITE" id="PS00916">
    <property type="entry name" value="PI3_4_KINASE_2"/>
    <property type="match status" value="1"/>
</dbReference>
<dbReference type="InterPro" id="IPR003151">
    <property type="entry name" value="PIK-rel_kinase_FAT"/>
</dbReference>
<dbReference type="SMART" id="SM00146">
    <property type="entry name" value="PI3Kc"/>
    <property type="match status" value="1"/>
</dbReference>
<comment type="subcellular location">
    <subcellularLocation>
        <location evidence="2">Cell membrane</location>
    </subcellularLocation>
    <subcellularLocation>
        <location evidence="1">Membrane</location>
        <topology evidence="1">Multi-pass membrane protein</topology>
    </subcellularLocation>
</comment>
<evidence type="ECO:0000256" key="2">
    <source>
        <dbReference type="ARBA" id="ARBA00004236"/>
    </source>
</evidence>
<protein>
    <recommendedName>
        <fullName evidence="4">non-specific serine/threonine protein kinase</fullName>
        <ecNumber evidence="4">2.7.11.1</ecNumber>
    </recommendedName>
</protein>
<evidence type="ECO:0000256" key="11">
    <source>
        <dbReference type="ARBA" id="ARBA00022741"/>
    </source>
</evidence>
<evidence type="ECO:0000256" key="9">
    <source>
        <dbReference type="ARBA" id="ARBA00022729"/>
    </source>
</evidence>
<dbReference type="Proteomes" id="UP001158576">
    <property type="component" value="Chromosome XSR"/>
</dbReference>
<dbReference type="Pfam" id="PF02932">
    <property type="entry name" value="Neur_chan_memb"/>
    <property type="match status" value="1"/>
</dbReference>
<dbReference type="InterPro" id="IPR006201">
    <property type="entry name" value="Neur_channel"/>
</dbReference>
<dbReference type="PROSITE" id="PS51190">
    <property type="entry name" value="FATC"/>
    <property type="match status" value="1"/>
</dbReference>
<dbReference type="InterPro" id="IPR036940">
    <property type="entry name" value="PI3/4_kinase_cat_sf"/>
</dbReference>
<dbReference type="InterPro" id="IPR038050">
    <property type="entry name" value="Neuro_actylchol_rec"/>
</dbReference>
<gene>
    <name evidence="26" type="ORF">OKIOD_LOCUS6509</name>
</gene>
<evidence type="ECO:0000256" key="6">
    <source>
        <dbReference type="ARBA" id="ARBA00022475"/>
    </source>
</evidence>
<keyword evidence="14 21" id="KW-1133">Transmembrane helix</keyword>
<dbReference type="InterPro" id="IPR036719">
    <property type="entry name" value="Neuro-gated_channel_TM_sf"/>
</dbReference>
<evidence type="ECO:0000256" key="23">
    <source>
        <dbReference type="SAM" id="MobiDB-lite"/>
    </source>
</evidence>
<dbReference type="PROSITE" id="PS50290">
    <property type="entry name" value="PI3_4_KINASE_3"/>
    <property type="match status" value="1"/>
</dbReference>
<keyword evidence="15 21" id="KW-0406">Ion transport</keyword>
<keyword evidence="8 21" id="KW-0812">Transmembrane</keyword>
<dbReference type="SUPFAM" id="SSF56112">
    <property type="entry name" value="Protein kinase-like (PK-like)"/>
    <property type="match status" value="1"/>
</dbReference>
<evidence type="ECO:0000256" key="5">
    <source>
        <dbReference type="ARBA" id="ARBA00022448"/>
    </source>
</evidence>
<dbReference type="Pfam" id="PF02259">
    <property type="entry name" value="FAT"/>
    <property type="match status" value="1"/>
</dbReference>
<dbReference type="Gene3D" id="3.30.1010.10">
    <property type="entry name" value="Phosphatidylinositol 3-kinase Catalytic Subunit, Chain A, domain 4"/>
    <property type="match status" value="1"/>
</dbReference>
<feature type="domain" description="FATC" evidence="25">
    <location>
        <begin position="1381"/>
        <end position="1413"/>
    </location>
</feature>